<sequence length="68" mass="8118">MNSWNKKTPKHLPTCEKCVHLMNKNGYRCKVWDKRVWNPKLAGFNCVAKELKFNYGNYAEERQAQRTD</sequence>
<protein>
    <submittedName>
        <fullName evidence="1">Uncharacterized protein</fullName>
    </submittedName>
</protein>
<organism evidence="1">
    <name type="scientific">viral metagenome</name>
    <dbReference type="NCBI Taxonomy" id="1070528"/>
    <lineage>
        <taxon>unclassified sequences</taxon>
        <taxon>metagenomes</taxon>
        <taxon>organismal metagenomes</taxon>
    </lineage>
</organism>
<reference evidence="1" key="1">
    <citation type="submission" date="2020-03" db="EMBL/GenBank/DDBJ databases">
        <title>The deep terrestrial virosphere.</title>
        <authorList>
            <person name="Holmfeldt K."/>
            <person name="Nilsson E."/>
            <person name="Simone D."/>
            <person name="Lopez-Fernandez M."/>
            <person name="Wu X."/>
            <person name="de Brujin I."/>
            <person name="Lundin D."/>
            <person name="Andersson A."/>
            <person name="Bertilsson S."/>
            <person name="Dopson M."/>
        </authorList>
    </citation>
    <scope>NUCLEOTIDE SEQUENCE</scope>
    <source>
        <strain evidence="1">MM415B02170</strain>
    </source>
</reference>
<proteinExistence type="predicted"/>
<accession>A0A6M3KWT0</accession>
<dbReference type="AlphaFoldDB" id="A0A6M3KWT0"/>
<gene>
    <name evidence="1" type="ORF">MM415B02170_0005</name>
</gene>
<name>A0A6M3KWT0_9ZZZZ</name>
<dbReference type="EMBL" id="MT142597">
    <property type="protein sequence ID" value="QJA85815.1"/>
    <property type="molecule type" value="Genomic_DNA"/>
</dbReference>
<evidence type="ECO:0000313" key="1">
    <source>
        <dbReference type="EMBL" id="QJA85815.1"/>
    </source>
</evidence>